<dbReference type="PANTHER" id="PTHR35760:SF1">
    <property type="entry name" value="SI:CH211-22I13.2"/>
    <property type="match status" value="1"/>
</dbReference>
<proteinExistence type="predicted"/>
<dbReference type="Gramene" id="Pp3c11_23030V3.2">
    <property type="protein sequence ID" value="Pp3c11_23030V3.2"/>
    <property type="gene ID" value="Pp3c11_23030"/>
</dbReference>
<feature type="compositionally biased region" description="Low complexity" evidence="1">
    <location>
        <begin position="53"/>
        <end position="86"/>
    </location>
</feature>
<keyword evidence="2" id="KW-1133">Transmembrane helix</keyword>
<dbReference type="EMBL" id="ABEU02000011">
    <property type="protein sequence ID" value="PNR45656.1"/>
    <property type="molecule type" value="Genomic_DNA"/>
</dbReference>
<evidence type="ECO:0000313" key="5">
    <source>
        <dbReference type="Proteomes" id="UP000006727"/>
    </source>
</evidence>
<dbReference type="PANTHER" id="PTHR35760">
    <property type="entry name" value="SI:CH211-22I13.2"/>
    <property type="match status" value="1"/>
</dbReference>
<keyword evidence="2" id="KW-0812">Transmembrane</keyword>
<reference evidence="3 5" key="1">
    <citation type="journal article" date="2008" name="Science">
        <title>The Physcomitrella genome reveals evolutionary insights into the conquest of land by plants.</title>
        <authorList>
            <person name="Rensing S."/>
            <person name="Lang D."/>
            <person name="Zimmer A."/>
            <person name="Terry A."/>
            <person name="Salamov A."/>
            <person name="Shapiro H."/>
            <person name="Nishiyama T."/>
            <person name="Perroud P.-F."/>
            <person name="Lindquist E."/>
            <person name="Kamisugi Y."/>
            <person name="Tanahashi T."/>
            <person name="Sakakibara K."/>
            <person name="Fujita T."/>
            <person name="Oishi K."/>
            <person name="Shin-I T."/>
            <person name="Kuroki Y."/>
            <person name="Toyoda A."/>
            <person name="Suzuki Y."/>
            <person name="Hashimoto A."/>
            <person name="Yamaguchi K."/>
            <person name="Sugano A."/>
            <person name="Kohara Y."/>
            <person name="Fujiyama A."/>
            <person name="Anterola A."/>
            <person name="Aoki S."/>
            <person name="Ashton N."/>
            <person name="Barbazuk W.B."/>
            <person name="Barker E."/>
            <person name="Bennetzen J."/>
            <person name="Bezanilla M."/>
            <person name="Blankenship R."/>
            <person name="Cho S.H."/>
            <person name="Dutcher S."/>
            <person name="Estelle M."/>
            <person name="Fawcett J.A."/>
            <person name="Gundlach H."/>
            <person name="Hanada K."/>
            <person name="Heyl A."/>
            <person name="Hicks K.A."/>
            <person name="Hugh J."/>
            <person name="Lohr M."/>
            <person name="Mayer K."/>
            <person name="Melkozernov A."/>
            <person name="Murata T."/>
            <person name="Nelson D."/>
            <person name="Pils B."/>
            <person name="Prigge M."/>
            <person name="Reiss B."/>
            <person name="Renner T."/>
            <person name="Rombauts S."/>
            <person name="Rushton P."/>
            <person name="Sanderfoot A."/>
            <person name="Schween G."/>
            <person name="Shiu S.-H."/>
            <person name="Stueber K."/>
            <person name="Theodoulou F.L."/>
            <person name="Tu H."/>
            <person name="Van de Peer Y."/>
            <person name="Verrier P.J."/>
            <person name="Waters E."/>
            <person name="Wood A."/>
            <person name="Yang L."/>
            <person name="Cove D."/>
            <person name="Cuming A."/>
            <person name="Hasebe M."/>
            <person name="Lucas S."/>
            <person name="Mishler D.B."/>
            <person name="Reski R."/>
            <person name="Grigoriev I."/>
            <person name="Quatrano R.S."/>
            <person name="Boore J.L."/>
        </authorList>
    </citation>
    <scope>NUCLEOTIDE SEQUENCE [LARGE SCALE GENOMIC DNA]</scope>
    <source>
        <strain evidence="4 5">cv. Gransden 2004</strain>
    </source>
</reference>
<accession>A0A2K1JVV5</accession>
<feature type="region of interest" description="Disordered" evidence="1">
    <location>
        <begin position="1"/>
        <end position="212"/>
    </location>
</feature>
<dbReference type="RefSeq" id="XP_024388561.1">
    <property type="nucleotide sequence ID" value="XM_024532793.2"/>
</dbReference>
<keyword evidence="5" id="KW-1185">Reference proteome</keyword>
<feature type="compositionally biased region" description="Basic and acidic residues" evidence="1">
    <location>
        <begin position="13"/>
        <end position="26"/>
    </location>
</feature>
<dbReference type="Proteomes" id="UP000006727">
    <property type="component" value="Chromosome 11"/>
</dbReference>
<evidence type="ECO:0000256" key="2">
    <source>
        <dbReference type="SAM" id="Phobius"/>
    </source>
</evidence>
<dbReference type="Gramene" id="Pp3c11_23030V3.1">
    <property type="protein sequence ID" value="Pp3c11_23030V3.1"/>
    <property type="gene ID" value="Pp3c11_23030"/>
</dbReference>
<dbReference type="EnsemblPlants" id="Pp3c11_23030V3.1">
    <property type="protein sequence ID" value="Pp3c11_23030V3.1"/>
    <property type="gene ID" value="Pp3c11_23030"/>
</dbReference>
<evidence type="ECO:0000313" key="3">
    <source>
        <dbReference type="EMBL" id="PNR45656.1"/>
    </source>
</evidence>
<feature type="compositionally biased region" description="Basic and acidic residues" evidence="1">
    <location>
        <begin position="37"/>
        <end position="47"/>
    </location>
</feature>
<dbReference type="RefSeq" id="XP_024388560.1">
    <property type="nucleotide sequence ID" value="XM_024532792.2"/>
</dbReference>
<dbReference type="EnsemblPlants" id="Pp3c11_23030V3.2">
    <property type="protein sequence ID" value="Pp3c11_23030V3.2"/>
    <property type="gene ID" value="Pp3c11_23030"/>
</dbReference>
<reference evidence="3 5" key="2">
    <citation type="journal article" date="2018" name="Plant J.">
        <title>The Physcomitrella patens chromosome-scale assembly reveals moss genome structure and evolution.</title>
        <authorList>
            <person name="Lang D."/>
            <person name="Ullrich K.K."/>
            <person name="Murat F."/>
            <person name="Fuchs J."/>
            <person name="Jenkins J."/>
            <person name="Haas F.B."/>
            <person name="Piednoel M."/>
            <person name="Gundlach H."/>
            <person name="Van Bel M."/>
            <person name="Meyberg R."/>
            <person name="Vives C."/>
            <person name="Morata J."/>
            <person name="Symeonidi A."/>
            <person name="Hiss M."/>
            <person name="Muchero W."/>
            <person name="Kamisugi Y."/>
            <person name="Saleh O."/>
            <person name="Blanc G."/>
            <person name="Decker E.L."/>
            <person name="van Gessel N."/>
            <person name="Grimwood J."/>
            <person name="Hayes R.D."/>
            <person name="Graham S.W."/>
            <person name="Gunter L.E."/>
            <person name="McDaniel S.F."/>
            <person name="Hoernstein S.N.W."/>
            <person name="Larsson A."/>
            <person name="Li F.W."/>
            <person name="Perroud P.F."/>
            <person name="Phillips J."/>
            <person name="Ranjan P."/>
            <person name="Rokshar D.S."/>
            <person name="Rothfels C.J."/>
            <person name="Schneider L."/>
            <person name="Shu S."/>
            <person name="Stevenson D.W."/>
            <person name="Thummler F."/>
            <person name="Tillich M."/>
            <person name="Villarreal Aguilar J.C."/>
            <person name="Widiez T."/>
            <person name="Wong G.K."/>
            <person name="Wymore A."/>
            <person name="Zhang Y."/>
            <person name="Zimmer A.D."/>
            <person name="Quatrano R.S."/>
            <person name="Mayer K.F.X."/>
            <person name="Goodstein D."/>
            <person name="Casacuberta J.M."/>
            <person name="Vandepoele K."/>
            <person name="Reski R."/>
            <person name="Cuming A.C."/>
            <person name="Tuskan G.A."/>
            <person name="Maumus F."/>
            <person name="Salse J."/>
            <person name="Schmutz J."/>
            <person name="Rensing S.A."/>
        </authorList>
    </citation>
    <scope>NUCLEOTIDE SEQUENCE [LARGE SCALE GENOMIC DNA]</scope>
    <source>
        <strain evidence="4 5">cv. Gransden 2004</strain>
    </source>
</reference>
<feature type="compositionally biased region" description="Basic and acidic residues" evidence="1">
    <location>
        <begin position="200"/>
        <end position="212"/>
    </location>
</feature>
<evidence type="ECO:0000313" key="4">
    <source>
        <dbReference type="EnsemblPlants" id="Pp3c11_23030V3.1"/>
    </source>
</evidence>
<organism evidence="3">
    <name type="scientific">Physcomitrium patens</name>
    <name type="common">Spreading-leaved earth moss</name>
    <name type="synonym">Physcomitrella patens</name>
    <dbReference type="NCBI Taxonomy" id="3218"/>
    <lineage>
        <taxon>Eukaryota</taxon>
        <taxon>Viridiplantae</taxon>
        <taxon>Streptophyta</taxon>
        <taxon>Embryophyta</taxon>
        <taxon>Bryophyta</taxon>
        <taxon>Bryophytina</taxon>
        <taxon>Bryopsida</taxon>
        <taxon>Funariidae</taxon>
        <taxon>Funariales</taxon>
        <taxon>Funariaceae</taxon>
        <taxon>Physcomitrium</taxon>
    </lineage>
</organism>
<feature type="compositionally biased region" description="Basic residues" evidence="1">
    <location>
        <begin position="89"/>
        <end position="104"/>
    </location>
</feature>
<sequence length="385" mass="43517">MSTSPSPPARARATSDTHRGHGKRDSSTLVSRRRRRDSSSKHRDHYHERSKRLTSSSDSASSSTSSSSSSDEGSSDSGSSQSSSSSDGHRRKRSRSRKRKHHSQHRDVESSSDSDSDGPERSRKHRRRDSSKKVKDVKRKESSKHKTKKHRRKEKSNRKDGSGPVQLSKFLGRDKDNGVRRSVVSGKKCVGMADSNEGGEDQRGQSGRDESHGVSEISELQLRLNHHAFISGFEGVEPEFTYAWRCLLIARNCVATRFCFLSLDSHPMFVVRFLFQTKTMSLWANLLRAPILTSLVLGVIYRLHLYIYVAKSLLNLTSFTAVWLTAFLTGQMWRCVGKIMCTCFLTNSIVRLPILIGSWQLSCTSFLRIRIRSTIFCDCVEMKVK</sequence>
<dbReference type="AlphaFoldDB" id="A0A2K1JVV5"/>
<feature type="compositionally biased region" description="Basic and acidic residues" evidence="1">
    <location>
        <begin position="131"/>
        <end position="140"/>
    </location>
</feature>
<gene>
    <name evidence="4" type="primary">LOC112288534</name>
    <name evidence="3" type="ORF">PHYPA_015427</name>
</gene>
<reference evidence="4" key="3">
    <citation type="submission" date="2020-12" db="UniProtKB">
        <authorList>
            <consortium name="EnsemblPlants"/>
        </authorList>
    </citation>
    <scope>IDENTIFICATION</scope>
</reference>
<evidence type="ECO:0000256" key="1">
    <source>
        <dbReference type="SAM" id="MobiDB-lite"/>
    </source>
</evidence>
<dbReference type="PaxDb" id="3218-PP1S31_143V6.1"/>
<dbReference type="GeneID" id="112288534"/>
<keyword evidence="2" id="KW-0472">Membrane</keyword>
<dbReference type="OrthoDB" id="8964048at2759"/>
<feature type="compositionally biased region" description="Basic residues" evidence="1">
    <location>
        <begin position="141"/>
        <end position="156"/>
    </location>
</feature>
<feature type="transmembrane region" description="Helical" evidence="2">
    <location>
        <begin position="282"/>
        <end position="301"/>
    </location>
</feature>
<protein>
    <submittedName>
        <fullName evidence="3 4">Uncharacterized protein</fullName>
    </submittedName>
</protein>
<feature type="transmembrane region" description="Helical" evidence="2">
    <location>
        <begin position="313"/>
        <end position="333"/>
    </location>
</feature>
<name>A0A2K1JVV5_PHYPA</name>